<dbReference type="PROSITE" id="PS51464">
    <property type="entry name" value="SIS"/>
    <property type="match status" value="1"/>
</dbReference>
<reference evidence="4 5" key="1">
    <citation type="journal article" date="2016" name="Nat. Commun.">
        <title>Thousands of microbial genomes shed light on interconnected biogeochemical processes in an aquifer system.</title>
        <authorList>
            <person name="Anantharaman K."/>
            <person name="Brown C.T."/>
            <person name="Hug L.A."/>
            <person name="Sharon I."/>
            <person name="Castelle C.J."/>
            <person name="Probst A.J."/>
            <person name="Thomas B.C."/>
            <person name="Singh A."/>
            <person name="Wilkins M.J."/>
            <person name="Karaoz U."/>
            <person name="Brodie E.L."/>
            <person name="Williams K.H."/>
            <person name="Hubbard S.S."/>
            <person name="Banfield J.F."/>
        </authorList>
    </citation>
    <scope>NUCLEOTIDE SEQUENCE [LARGE SCALE GENOMIC DNA]</scope>
</reference>
<keyword evidence="2" id="KW-0413">Isomerase</keyword>
<dbReference type="Gene3D" id="3.40.50.10490">
    <property type="entry name" value="Glucose-6-phosphate isomerase like protein, domain 1"/>
    <property type="match status" value="2"/>
</dbReference>
<dbReference type="AlphaFoldDB" id="A0A1F7GYH2"/>
<protein>
    <recommendedName>
        <fullName evidence="3">SIS domain-containing protein</fullName>
    </recommendedName>
</protein>
<dbReference type="GO" id="GO:0005975">
    <property type="term" value="P:carbohydrate metabolic process"/>
    <property type="evidence" value="ECO:0007669"/>
    <property type="project" value="InterPro"/>
</dbReference>
<comment type="caution">
    <text evidence="4">The sequence shown here is derived from an EMBL/GenBank/DDBJ whole genome shotgun (WGS) entry which is preliminary data.</text>
</comment>
<dbReference type="InterPro" id="IPR019490">
    <property type="entry name" value="Glu6P/Mann6P_isomerase_C"/>
</dbReference>
<sequence>MVNLDDKNAILKLQGGDAVLKSIDALPQQLQQSFTESLQVKFPDKYRNVKNIVVCGMGGSRFTPLIVKELFKEEISLPYLINDDYNLPGFVDENTLVILSSYSGTTEEVIRCGKKAQTKGALLAGLAAGDGVIDFLKSANAPFYVFDPKYNPSGQPRIGSGYMIGGHLGLLLNLGILKIEKLLINKTIEELPSLLRNFTIDTKTEENPAKKLALQLQQRYPYYVVSEFLTGVGNAIANQTNETAKSISSFRIIPELNHHLMEGLKFPQKHGELAVFVLFFSRFYSESVQKRFQITKEVIEQNKIKTVWIELNGENKIEQTFYLMGLGSYMTMYLSALYEQDPAVIPYVDYFKKKLKEMG</sequence>
<comment type="similarity">
    <text evidence="1">Belongs to the PGI/PMI family.</text>
</comment>
<dbReference type="InterPro" id="IPR046348">
    <property type="entry name" value="SIS_dom_sf"/>
</dbReference>
<dbReference type="GO" id="GO:0004347">
    <property type="term" value="F:glucose-6-phosphate isomerase activity"/>
    <property type="evidence" value="ECO:0007669"/>
    <property type="project" value="InterPro"/>
</dbReference>
<evidence type="ECO:0000313" key="4">
    <source>
        <dbReference type="EMBL" id="OGK24089.1"/>
    </source>
</evidence>
<organism evidence="4 5">
    <name type="scientific">Candidatus Roizmanbacteria bacterium RIFCSPHIGHO2_02_FULL_38_11</name>
    <dbReference type="NCBI Taxonomy" id="1802039"/>
    <lineage>
        <taxon>Bacteria</taxon>
        <taxon>Candidatus Roizmaniibacteriota</taxon>
    </lineage>
</organism>
<gene>
    <name evidence="4" type="ORF">A3C25_05250</name>
</gene>
<dbReference type="SUPFAM" id="SSF53697">
    <property type="entry name" value="SIS domain"/>
    <property type="match status" value="1"/>
</dbReference>
<dbReference type="Pfam" id="PF10432">
    <property type="entry name" value="bact-PGI_C"/>
    <property type="match status" value="1"/>
</dbReference>
<dbReference type="EMBL" id="MFZO01000039">
    <property type="protein sequence ID" value="OGK24089.1"/>
    <property type="molecule type" value="Genomic_DNA"/>
</dbReference>
<dbReference type="InterPro" id="IPR001347">
    <property type="entry name" value="SIS_dom"/>
</dbReference>
<evidence type="ECO:0000256" key="2">
    <source>
        <dbReference type="ARBA" id="ARBA00023235"/>
    </source>
</evidence>
<evidence type="ECO:0000259" key="3">
    <source>
        <dbReference type="PROSITE" id="PS51464"/>
    </source>
</evidence>
<dbReference type="GO" id="GO:1901135">
    <property type="term" value="P:carbohydrate derivative metabolic process"/>
    <property type="evidence" value="ECO:0007669"/>
    <property type="project" value="InterPro"/>
</dbReference>
<dbReference type="Proteomes" id="UP000177913">
    <property type="component" value="Unassembled WGS sequence"/>
</dbReference>
<dbReference type="GO" id="GO:0004476">
    <property type="term" value="F:mannose-6-phosphate isomerase activity"/>
    <property type="evidence" value="ECO:0007669"/>
    <property type="project" value="InterPro"/>
</dbReference>
<proteinExistence type="inferred from homology"/>
<feature type="domain" description="SIS" evidence="3">
    <location>
        <begin position="42"/>
        <end position="185"/>
    </location>
</feature>
<accession>A0A1F7GYH2</accession>
<evidence type="ECO:0000256" key="1">
    <source>
        <dbReference type="ARBA" id="ARBA00010523"/>
    </source>
</evidence>
<name>A0A1F7GYH2_9BACT</name>
<evidence type="ECO:0000313" key="5">
    <source>
        <dbReference type="Proteomes" id="UP000177913"/>
    </source>
</evidence>
<dbReference type="GO" id="GO:0097367">
    <property type="term" value="F:carbohydrate derivative binding"/>
    <property type="evidence" value="ECO:0007669"/>
    <property type="project" value="InterPro"/>
</dbReference>